<evidence type="ECO:0000313" key="3">
    <source>
        <dbReference type="EMBL" id="CAF4867353.1"/>
    </source>
</evidence>
<comment type="caution">
    <text evidence="1">The sequence shown here is derived from an EMBL/GenBank/DDBJ whole genome shotgun (WGS) entry which is preliminary data.</text>
</comment>
<protein>
    <submittedName>
        <fullName evidence="1">Uncharacterized protein</fullName>
    </submittedName>
</protein>
<dbReference type="EMBL" id="CAJOBH010099074">
    <property type="protein sequence ID" value="CAF4603893.1"/>
    <property type="molecule type" value="Genomic_DNA"/>
</dbReference>
<dbReference type="EMBL" id="CAJOBJ010098482">
    <property type="protein sequence ID" value="CAF4575679.1"/>
    <property type="molecule type" value="Genomic_DNA"/>
</dbReference>
<proteinExistence type="predicted"/>
<reference evidence="1" key="1">
    <citation type="submission" date="2021-02" db="EMBL/GenBank/DDBJ databases">
        <authorList>
            <person name="Nowell W R."/>
        </authorList>
    </citation>
    <scope>NUCLEOTIDE SEQUENCE</scope>
</reference>
<evidence type="ECO:0000313" key="1">
    <source>
        <dbReference type="EMBL" id="CAF4575679.1"/>
    </source>
</evidence>
<accession>A0A8S2YQD1</accession>
<dbReference type="Proteomes" id="UP000681967">
    <property type="component" value="Unassembled WGS sequence"/>
</dbReference>
<dbReference type="Proteomes" id="UP000681720">
    <property type="component" value="Unassembled WGS sequence"/>
</dbReference>
<name>A0A8S2YQD1_9BILA</name>
<dbReference type="EMBL" id="CAJOBI010165370">
    <property type="protein sequence ID" value="CAF4867353.1"/>
    <property type="molecule type" value="Genomic_DNA"/>
</dbReference>
<sequence length="30" mass="3644">TRPLRIAHENEQQFDNVLRRRYIAHWGLPG</sequence>
<organism evidence="1 4">
    <name type="scientific">Rotaria magnacalcarata</name>
    <dbReference type="NCBI Taxonomy" id="392030"/>
    <lineage>
        <taxon>Eukaryota</taxon>
        <taxon>Metazoa</taxon>
        <taxon>Spiralia</taxon>
        <taxon>Gnathifera</taxon>
        <taxon>Rotifera</taxon>
        <taxon>Eurotatoria</taxon>
        <taxon>Bdelloidea</taxon>
        <taxon>Philodinida</taxon>
        <taxon>Philodinidae</taxon>
        <taxon>Rotaria</taxon>
    </lineage>
</organism>
<feature type="non-terminal residue" evidence="1">
    <location>
        <position position="1"/>
    </location>
</feature>
<dbReference type="AlphaFoldDB" id="A0A8S2YQD1"/>
<gene>
    <name evidence="2" type="ORF">BYL167_LOCUS40249</name>
    <name evidence="1" type="ORF">GIL414_LOCUS37871</name>
    <name evidence="3" type="ORF">SMN809_LOCUS50162</name>
</gene>
<evidence type="ECO:0000313" key="2">
    <source>
        <dbReference type="EMBL" id="CAF4603893.1"/>
    </source>
</evidence>
<dbReference type="Proteomes" id="UP000676336">
    <property type="component" value="Unassembled WGS sequence"/>
</dbReference>
<evidence type="ECO:0000313" key="4">
    <source>
        <dbReference type="Proteomes" id="UP000681720"/>
    </source>
</evidence>